<dbReference type="InterPro" id="IPR056422">
    <property type="entry name" value="BP74_N"/>
</dbReference>
<comment type="caution">
    <text evidence="3">The sequence shown here is derived from an EMBL/GenBank/DDBJ whole genome shotgun (WGS) entry which is preliminary data.</text>
</comment>
<dbReference type="AlphaFoldDB" id="A0A7W8Z337"/>
<keyword evidence="4" id="KW-1185">Reference proteome</keyword>
<gene>
    <name evidence="3" type="ORF">BJ981_001977</name>
</gene>
<protein>
    <recommendedName>
        <fullName evidence="2">BP74 N-terminal domain-containing protein</fullName>
    </recommendedName>
</protein>
<organism evidence="3 4">
    <name type="scientific">Sphaerisporangium krabiense</name>
    <dbReference type="NCBI Taxonomy" id="763782"/>
    <lineage>
        <taxon>Bacteria</taxon>
        <taxon>Bacillati</taxon>
        <taxon>Actinomycetota</taxon>
        <taxon>Actinomycetes</taxon>
        <taxon>Streptosporangiales</taxon>
        <taxon>Streptosporangiaceae</taxon>
        <taxon>Sphaerisporangium</taxon>
    </lineage>
</organism>
<reference evidence="3 4" key="1">
    <citation type="submission" date="2020-08" db="EMBL/GenBank/DDBJ databases">
        <title>Sequencing the genomes of 1000 actinobacteria strains.</title>
        <authorList>
            <person name="Klenk H.-P."/>
        </authorList>
    </citation>
    <scope>NUCLEOTIDE SEQUENCE [LARGE SCALE GENOMIC DNA]</scope>
    <source>
        <strain evidence="3 4">DSM 45790</strain>
    </source>
</reference>
<evidence type="ECO:0000256" key="1">
    <source>
        <dbReference type="SAM" id="SignalP"/>
    </source>
</evidence>
<evidence type="ECO:0000259" key="2">
    <source>
        <dbReference type="Pfam" id="PF23621"/>
    </source>
</evidence>
<dbReference type="InterPro" id="IPR053344">
    <property type="entry name" value="cAMP-inducible_BP74-like"/>
</dbReference>
<dbReference type="PANTHER" id="PTHR35883:SF1">
    <property type="entry name" value="CALMODULIN-BINDING PROTEIN CAM-BP15-RELATED"/>
    <property type="match status" value="1"/>
</dbReference>
<feature type="chain" id="PRO_5031480273" description="BP74 N-terminal domain-containing protein" evidence="1">
    <location>
        <begin position="29"/>
        <end position="148"/>
    </location>
</feature>
<evidence type="ECO:0000313" key="3">
    <source>
        <dbReference type="EMBL" id="MBB5626278.1"/>
    </source>
</evidence>
<dbReference type="PANTHER" id="PTHR35883">
    <property type="entry name" value="CYCLIC AMP-INDUCIBLE PROTEIN BP74-RELATED"/>
    <property type="match status" value="1"/>
</dbReference>
<dbReference type="Pfam" id="PF23621">
    <property type="entry name" value="BP74_N"/>
    <property type="match status" value="1"/>
</dbReference>
<dbReference type="RefSeq" id="WP_184610145.1">
    <property type="nucleotide sequence ID" value="NZ_BOOS01000062.1"/>
</dbReference>
<name>A0A7W8Z337_9ACTN</name>
<proteinExistence type="predicted"/>
<evidence type="ECO:0000313" key="4">
    <source>
        <dbReference type="Proteomes" id="UP000588112"/>
    </source>
</evidence>
<keyword evidence="1" id="KW-0732">Signal</keyword>
<accession>A0A7W8Z337</accession>
<dbReference type="Proteomes" id="UP000588112">
    <property type="component" value="Unassembled WGS sequence"/>
</dbReference>
<sequence length="148" mass="16037">MPRIFSKIGISTAAAMLGVVAATSPAAATGRTATDPAYFAFTDASDQYFVFQLTDPAKIQHARDLINGVTTDQRHVIGTIIPSPASYNQGWSYHYDPATINFFDAATEVCDASIDYVEEHLDEAGGAFLPNYTWCPWSSQLVEEVPAP</sequence>
<dbReference type="EMBL" id="JACHBR010000001">
    <property type="protein sequence ID" value="MBB5626278.1"/>
    <property type="molecule type" value="Genomic_DNA"/>
</dbReference>
<feature type="signal peptide" evidence="1">
    <location>
        <begin position="1"/>
        <end position="28"/>
    </location>
</feature>
<feature type="domain" description="BP74 N-terminal" evidence="2">
    <location>
        <begin position="36"/>
        <end position="147"/>
    </location>
</feature>